<evidence type="ECO:0000256" key="1">
    <source>
        <dbReference type="ARBA" id="ARBA00004271"/>
    </source>
</evidence>
<evidence type="ECO:0000313" key="8">
    <source>
        <dbReference type="EMBL" id="CAL0302935.1"/>
    </source>
</evidence>
<dbReference type="AlphaFoldDB" id="A0AAV1W144"/>
<evidence type="ECO:0000256" key="4">
    <source>
        <dbReference type="ARBA" id="ARBA00022729"/>
    </source>
</evidence>
<evidence type="ECO:0000259" key="7">
    <source>
        <dbReference type="SMART" id="SM00856"/>
    </source>
</evidence>
<accession>A0AAV1W144</accession>
<dbReference type="EMBL" id="CAXHTB010000003">
    <property type="protein sequence ID" value="CAL0302935.1"/>
    <property type="molecule type" value="Genomic_DNA"/>
</dbReference>
<dbReference type="Pfam" id="PF04043">
    <property type="entry name" value="PMEI"/>
    <property type="match status" value="1"/>
</dbReference>
<protein>
    <recommendedName>
        <fullName evidence="7">Pectinesterase inhibitor domain-containing protein</fullName>
    </recommendedName>
</protein>
<evidence type="ECO:0000313" key="9">
    <source>
        <dbReference type="Proteomes" id="UP001497480"/>
    </source>
</evidence>
<dbReference type="PANTHER" id="PTHR31080">
    <property type="entry name" value="PECTINESTERASE INHIBITOR-LIKE"/>
    <property type="match status" value="1"/>
</dbReference>
<dbReference type="InterPro" id="IPR006501">
    <property type="entry name" value="Pectinesterase_inhib_dom"/>
</dbReference>
<proteinExistence type="inferred from homology"/>
<keyword evidence="4" id="KW-0732">Signal</keyword>
<evidence type="ECO:0000256" key="2">
    <source>
        <dbReference type="ARBA" id="ARBA00022523"/>
    </source>
</evidence>
<organism evidence="8 9">
    <name type="scientific">Lupinus luteus</name>
    <name type="common">European yellow lupine</name>
    <dbReference type="NCBI Taxonomy" id="3873"/>
    <lineage>
        <taxon>Eukaryota</taxon>
        <taxon>Viridiplantae</taxon>
        <taxon>Streptophyta</taxon>
        <taxon>Embryophyta</taxon>
        <taxon>Tracheophyta</taxon>
        <taxon>Spermatophyta</taxon>
        <taxon>Magnoliopsida</taxon>
        <taxon>eudicotyledons</taxon>
        <taxon>Gunneridae</taxon>
        <taxon>Pentapetalae</taxon>
        <taxon>rosids</taxon>
        <taxon>fabids</taxon>
        <taxon>Fabales</taxon>
        <taxon>Fabaceae</taxon>
        <taxon>Papilionoideae</taxon>
        <taxon>50 kb inversion clade</taxon>
        <taxon>genistoids sensu lato</taxon>
        <taxon>core genistoids</taxon>
        <taxon>Genisteae</taxon>
        <taxon>Lupinus</taxon>
    </lineage>
</organism>
<keyword evidence="3" id="KW-0964">Secreted</keyword>
<dbReference type="PANTHER" id="PTHR31080:SF12">
    <property type="entry name" value="PLANT INVERTASE_PECTIN METHYLESTERASE INHIBITOR"/>
    <property type="match status" value="1"/>
</dbReference>
<dbReference type="Gene3D" id="1.20.140.40">
    <property type="entry name" value="Invertase/pectin methylesterase inhibitor family protein"/>
    <property type="match status" value="1"/>
</dbReference>
<dbReference type="SMART" id="SM00856">
    <property type="entry name" value="PMEI"/>
    <property type="match status" value="1"/>
</dbReference>
<comment type="subcellular location">
    <subcellularLocation>
        <location evidence="1">Secreted</location>
        <location evidence="1">Extracellular space</location>
        <location evidence="1">Apoplast</location>
    </subcellularLocation>
</comment>
<dbReference type="InterPro" id="IPR035513">
    <property type="entry name" value="Invertase/methylesterase_inhib"/>
</dbReference>
<keyword evidence="5" id="KW-1015">Disulfide bond</keyword>
<keyword evidence="2" id="KW-0052">Apoplast</keyword>
<comment type="similarity">
    <text evidence="6">Belongs to the PMEI family.</text>
</comment>
<keyword evidence="9" id="KW-1185">Reference proteome</keyword>
<name>A0AAV1W144_LUPLU</name>
<dbReference type="GO" id="GO:0004857">
    <property type="term" value="F:enzyme inhibitor activity"/>
    <property type="evidence" value="ECO:0007669"/>
    <property type="project" value="InterPro"/>
</dbReference>
<dbReference type="FunFam" id="1.20.140.40:FF:000006">
    <property type="entry name" value="Pectinesterase inhibitor 3"/>
    <property type="match status" value="1"/>
</dbReference>
<evidence type="ECO:0000256" key="6">
    <source>
        <dbReference type="ARBA" id="ARBA00038471"/>
    </source>
</evidence>
<reference evidence="8 9" key="1">
    <citation type="submission" date="2024-03" db="EMBL/GenBank/DDBJ databases">
        <authorList>
            <person name="Martinez-Hernandez J."/>
        </authorList>
    </citation>
    <scope>NUCLEOTIDE SEQUENCE [LARGE SCALE GENOMIC DNA]</scope>
</reference>
<dbReference type="GO" id="GO:0048046">
    <property type="term" value="C:apoplast"/>
    <property type="evidence" value="ECO:0007669"/>
    <property type="project" value="UniProtKB-SubCell"/>
</dbReference>
<comment type="caution">
    <text evidence="8">The sequence shown here is derived from an EMBL/GenBank/DDBJ whole genome shotgun (WGS) entry which is preliminary data.</text>
</comment>
<feature type="domain" description="Pectinesterase inhibitor" evidence="7">
    <location>
        <begin position="1"/>
        <end position="164"/>
    </location>
</feature>
<dbReference type="Proteomes" id="UP001497480">
    <property type="component" value="Unassembled WGS sequence"/>
</dbReference>
<evidence type="ECO:0000256" key="3">
    <source>
        <dbReference type="ARBA" id="ARBA00022525"/>
    </source>
</evidence>
<evidence type="ECO:0000256" key="5">
    <source>
        <dbReference type="ARBA" id="ARBA00023157"/>
    </source>
</evidence>
<dbReference type="CDD" id="cd15798">
    <property type="entry name" value="PMEI-like_3"/>
    <property type="match status" value="1"/>
</dbReference>
<sequence length="196" mass="22065">MILIDSSCRGTLYQDLCFRCLRKFSNFTIDGPQHLAHVALSVSLYKALDTRGYLLKVAKEFEAIKDNTLVYKTVLDCVKQITDSVDELSQAIKELRRLNKNNNSGINDDFLWHISNVETWVSTALTDASYCVESFPGHRMSKRTAAIKVKAKNVAEVTSNALALFHRYASRYRAAAEARNLIYLLSLVLGNGLRIS</sequence>
<dbReference type="InterPro" id="IPR051955">
    <property type="entry name" value="PME_Inhibitor"/>
</dbReference>
<dbReference type="NCBIfam" id="TIGR01614">
    <property type="entry name" value="PME_inhib"/>
    <property type="match status" value="1"/>
</dbReference>
<dbReference type="SUPFAM" id="SSF101148">
    <property type="entry name" value="Plant invertase/pectin methylesterase inhibitor"/>
    <property type="match status" value="1"/>
</dbReference>
<gene>
    <name evidence="8" type="ORF">LLUT_LOCUS3995</name>
</gene>